<evidence type="ECO:0000313" key="1">
    <source>
        <dbReference type="EMBL" id="REJ06100.1"/>
    </source>
</evidence>
<gene>
    <name evidence="1" type="ORF">DY023_07365</name>
</gene>
<proteinExistence type="predicted"/>
<comment type="caution">
    <text evidence="1">The sequence shown here is derived from an EMBL/GenBank/DDBJ whole genome shotgun (WGS) entry which is preliminary data.</text>
</comment>
<name>A0A371NUX5_9MICO</name>
<dbReference type="Proteomes" id="UP000262172">
    <property type="component" value="Unassembled WGS sequence"/>
</dbReference>
<evidence type="ECO:0000313" key="2">
    <source>
        <dbReference type="Proteomes" id="UP000262172"/>
    </source>
</evidence>
<keyword evidence="2" id="KW-1185">Reference proteome</keyword>
<reference evidence="1 2" key="1">
    <citation type="submission" date="2018-08" db="EMBL/GenBank/DDBJ databases">
        <title>Isolation, diversity and antifungal activity of Actinobacteria from cow dung.</title>
        <authorList>
            <person name="Ling L."/>
        </authorList>
    </citation>
    <scope>NUCLEOTIDE SEQUENCE [LARGE SCALE GENOMIC DNA]</scope>
    <source>
        <strain evidence="1 2">NEAU-LLE</strain>
    </source>
</reference>
<protein>
    <submittedName>
        <fullName evidence="1">Uncharacterized protein</fullName>
    </submittedName>
</protein>
<dbReference type="RefSeq" id="WP_116241698.1">
    <property type="nucleotide sequence ID" value="NZ_QUAB01000038.1"/>
</dbReference>
<accession>A0A371NUX5</accession>
<dbReference type="OrthoDB" id="5125080at2"/>
<dbReference type="EMBL" id="QUAB01000038">
    <property type="protein sequence ID" value="REJ06100.1"/>
    <property type="molecule type" value="Genomic_DNA"/>
</dbReference>
<organism evidence="1 2">
    <name type="scientific">Microbacterium bovistercoris</name>
    <dbReference type="NCBI Taxonomy" id="2293570"/>
    <lineage>
        <taxon>Bacteria</taxon>
        <taxon>Bacillati</taxon>
        <taxon>Actinomycetota</taxon>
        <taxon>Actinomycetes</taxon>
        <taxon>Micrococcales</taxon>
        <taxon>Microbacteriaceae</taxon>
        <taxon>Microbacterium</taxon>
    </lineage>
</organism>
<sequence length="154" mass="16664">MHVDLIESIAWWRIGLTDGRRAVADAATDALVHGSESAAVAELAGIRDDENPFVVDALVARVVADLGLESAMSEDPELPAARRLCRATLTGETSERELTRWIHSYFHHESTSDLVNQLADLDDEFDLAEDGVQGTTADVRARVRAVATLIVDGA</sequence>
<dbReference type="AlphaFoldDB" id="A0A371NUX5"/>